<comment type="caution">
    <text evidence="1">The sequence shown here is derived from an EMBL/GenBank/DDBJ whole genome shotgun (WGS) entry which is preliminary data.</text>
</comment>
<sequence>MSTFTLFPLLAGELQLRIWELSVSDKPALLPRRPMGALAACRDSRTIHLKVYTRLFKDTARSLFEYPISLYANTALDSTLFLDNESILLKNFDDWIEPGFKNTIKHLAVEDAFWRQPEPRPELLQNDLRFKLFHPNTGVEGTTVLSVVLTSTVYPADAQEQLKDVGERKLDLNDRRLAICEATYPEDPLIMENVRETFGPLNEMHQAGYFDAWVEPELRMTRIAYD</sequence>
<dbReference type="Proteomes" id="UP000664132">
    <property type="component" value="Unassembled WGS sequence"/>
</dbReference>
<protein>
    <submittedName>
        <fullName evidence="1">Uncharacterized protein</fullName>
    </submittedName>
</protein>
<name>A0A8H7W7R5_9HELO</name>
<evidence type="ECO:0000313" key="2">
    <source>
        <dbReference type="Proteomes" id="UP000664132"/>
    </source>
</evidence>
<evidence type="ECO:0000313" key="1">
    <source>
        <dbReference type="EMBL" id="KAG4418452.1"/>
    </source>
</evidence>
<dbReference type="PANTHER" id="PTHR35910:SF6">
    <property type="entry name" value="2EXR DOMAIN-CONTAINING PROTEIN"/>
    <property type="match status" value="1"/>
</dbReference>
<organism evidence="1 2">
    <name type="scientific">Cadophora malorum</name>
    <dbReference type="NCBI Taxonomy" id="108018"/>
    <lineage>
        <taxon>Eukaryota</taxon>
        <taxon>Fungi</taxon>
        <taxon>Dikarya</taxon>
        <taxon>Ascomycota</taxon>
        <taxon>Pezizomycotina</taxon>
        <taxon>Leotiomycetes</taxon>
        <taxon>Helotiales</taxon>
        <taxon>Ploettnerulaceae</taxon>
        <taxon>Cadophora</taxon>
    </lineage>
</organism>
<dbReference type="OrthoDB" id="3473305at2759"/>
<dbReference type="EMBL" id="JAFJYH010000128">
    <property type="protein sequence ID" value="KAG4418452.1"/>
    <property type="molecule type" value="Genomic_DNA"/>
</dbReference>
<reference evidence="1" key="1">
    <citation type="submission" date="2021-02" db="EMBL/GenBank/DDBJ databases">
        <title>Genome sequence Cadophora malorum strain M34.</title>
        <authorList>
            <person name="Stefanovic E."/>
            <person name="Vu D."/>
            <person name="Scully C."/>
            <person name="Dijksterhuis J."/>
            <person name="Roader J."/>
            <person name="Houbraken J."/>
        </authorList>
    </citation>
    <scope>NUCLEOTIDE SEQUENCE</scope>
    <source>
        <strain evidence="1">M34</strain>
    </source>
</reference>
<dbReference type="PANTHER" id="PTHR35910">
    <property type="entry name" value="2EXR DOMAIN-CONTAINING PROTEIN"/>
    <property type="match status" value="1"/>
</dbReference>
<gene>
    <name evidence="1" type="ORF">IFR04_008437</name>
</gene>
<accession>A0A8H7W7R5</accession>
<dbReference type="AlphaFoldDB" id="A0A8H7W7R5"/>
<keyword evidence="2" id="KW-1185">Reference proteome</keyword>
<proteinExistence type="predicted"/>